<reference evidence="1 2" key="1">
    <citation type="journal article" date="2019" name="Int. J. Syst. Evol. Microbiol.">
        <title>Bifidobacterium jacchi sp. nov., isolated from the faeces of a baby common marmoset (Callithrix jacchus).</title>
        <authorList>
            <person name="Modesto M."/>
            <person name="Watanabe K."/>
            <person name="Arita M."/>
            <person name="Satti M."/>
            <person name="Oki K."/>
            <person name="Sciavilla P."/>
            <person name="Patavino C."/>
            <person name="Camma C."/>
            <person name="Michelini S."/>
            <person name="Sgorbati B."/>
            <person name="Mattarelli P."/>
        </authorList>
    </citation>
    <scope>NUCLEOTIDE SEQUENCE [LARGE SCALE GENOMIC DNA]</scope>
    <source>
        <strain evidence="1 2">MRM 9.3</strain>
    </source>
</reference>
<dbReference type="Proteomes" id="UP000326336">
    <property type="component" value="Unassembled WGS sequence"/>
</dbReference>
<evidence type="ECO:0000313" key="1">
    <source>
        <dbReference type="EMBL" id="KAB5606679.1"/>
    </source>
</evidence>
<keyword evidence="2" id="KW-1185">Reference proteome</keyword>
<organism evidence="1 2">
    <name type="scientific">Bifidobacterium jacchi</name>
    <dbReference type="NCBI Taxonomy" id="2490545"/>
    <lineage>
        <taxon>Bacteria</taxon>
        <taxon>Bacillati</taxon>
        <taxon>Actinomycetota</taxon>
        <taxon>Actinomycetes</taxon>
        <taxon>Bifidobacteriales</taxon>
        <taxon>Bifidobacteriaceae</taxon>
        <taxon>Bifidobacterium</taxon>
    </lineage>
</organism>
<proteinExistence type="predicted"/>
<dbReference type="EMBL" id="RQSP01000021">
    <property type="protein sequence ID" value="KAB5606679.1"/>
    <property type="molecule type" value="Genomic_DNA"/>
</dbReference>
<dbReference type="OrthoDB" id="3233831at2"/>
<name>A0A5N5RHN8_9BIFI</name>
<dbReference type="RefSeq" id="WP_151917001.1">
    <property type="nucleotide sequence ID" value="NZ_RQSP01000021.1"/>
</dbReference>
<evidence type="ECO:0000313" key="2">
    <source>
        <dbReference type="Proteomes" id="UP000326336"/>
    </source>
</evidence>
<comment type="caution">
    <text evidence="1">The sequence shown here is derived from an EMBL/GenBank/DDBJ whole genome shotgun (WGS) entry which is preliminary data.</text>
</comment>
<sequence length="86" mass="9798">MTIETLTELAEKCLLLIKGLDLDAEEDARDMIHVGEPDLAIAAALDVAYSHPELYARFPDEVYELAEDPDYTAIHRYLDLLEAHRR</sequence>
<gene>
    <name evidence="1" type="ORF">EHS19_06700</name>
</gene>
<dbReference type="AlphaFoldDB" id="A0A5N5RHN8"/>
<accession>A0A5N5RHN8</accession>
<protein>
    <submittedName>
        <fullName evidence="1">Uncharacterized protein</fullName>
    </submittedName>
</protein>